<evidence type="ECO:0000256" key="5">
    <source>
        <dbReference type="PROSITE-ProRule" id="PRU00520"/>
    </source>
</evidence>
<evidence type="ECO:0000259" key="9">
    <source>
        <dbReference type="PROSITE" id="PS51160"/>
    </source>
</evidence>
<dbReference type="PROSITE" id="PS00150">
    <property type="entry name" value="ACYLPHOSPHATASE_1"/>
    <property type="match status" value="1"/>
</dbReference>
<dbReference type="InterPro" id="IPR017968">
    <property type="entry name" value="Acylphosphatase_CS"/>
</dbReference>
<name>A0A9P0PET7_ACAOB</name>
<dbReference type="SUPFAM" id="SSF54975">
    <property type="entry name" value="Acylphosphatase/BLUF domain-like"/>
    <property type="match status" value="1"/>
</dbReference>
<keyword evidence="3 5" id="KW-0378">Hydrolase</keyword>
<dbReference type="Proteomes" id="UP001152888">
    <property type="component" value="Unassembled WGS sequence"/>
</dbReference>
<feature type="signal peptide" evidence="8">
    <location>
        <begin position="1"/>
        <end position="24"/>
    </location>
</feature>
<dbReference type="Pfam" id="PF00708">
    <property type="entry name" value="Acylphosphatase"/>
    <property type="match status" value="1"/>
</dbReference>
<evidence type="ECO:0000256" key="4">
    <source>
        <dbReference type="ARBA" id="ARBA00047645"/>
    </source>
</evidence>
<dbReference type="PRINTS" id="PR00112">
    <property type="entry name" value="ACYLPHPHTASE"/>
</dbReference>
<reference evidence="10" key="1">
    <citation type="submission" date="2022-03" db="EMBL/GenBank/DDBJ databases">
        <authorList>
            <person name="Sayadi A."/>
        </authorList>
    </citation>
    <scope>NUCLEOTIDE SEQUENCE</scope>
</reference>
<dbReference type="EMBL" id="CAKOFQ010006905">
    <property type="protein sequence ID" value="CAH1981174.1"/>
    <property type="molecule type" value="Genomic_DNA"/>
</dbReference>
<dbReference type="InterPro" id="IPR036046">
    <property type="entry name" value="Acylphosphatase-like_dom_sf"/>
</dbReference>
<comment type="caution">
    <text evidence="10">The sequence shown here is derived from an EMBL/GenBank/DDBJ whole genome shotgun (WGS) entry which is preliminary data.</text>
</comment>
<evidence type="ECO:0000256" key="2">
    <source>
        <dbReference type="ARBA" id="ARBA00012150"/>
    </source>
</evidence>
<dbReference type="Gene3D" id="3.30.70.100">
    <property type="match status" value="1"/>
</dbReference>
<dbReference type="FunFam" id="3.30.70.100:FF:000011">
    <property type="entry name" value="Acylphosphatase"/>
    <property type="match status" value="1"/>
</dbReference>
<dbReference type="PROSITE" id="PS51160">
    <property type="entry name" value="ACYLPHOSPHATASE_3"/>
    <property type="match status" value="1"/>
</dbReference>
<evidence type="ECO:0000256" key="1">
    <source>
        <dbReference type="ARBA" id="ARBA00005614"/>
    </source>
</evidence>
<feature type="chain" id="PRO_5040184134" description="Acylphosphatase" evidence="8">
    <location>
        <begin position="25"/>
        <end position="125"/>
    </location>
</feature>
<dbReference type="InterPro" id="IPR020456">
    <property type="entry name" value="Acylphosphatase"/>
</dbReference>
<evidence type="ECO:0000313" key="11">
    <source>
        <dbReference type="Proteomes" id="UP001152888"/>
    </source>
</evidence>
<keyword evidence="11" id="KW-1185">Reference proteome</keyword>
<evidence type="ECO:0000256" key="7">
    <source>
        <dbReference type="RuleBase" id="RU004168"/>
    </source>
</evidence>
<evidence type="ECO:0000256" key="8">
    <source>
        <dbReference type="SAM" id="SignalP"/>
    </source>
</evidence>
<comment type="catalytic activity">
    <reaction evidence="4 5 6">
        <text>an acyl phosphate + H2O = a carboxylate + phosphate + H(+)</text>
        <dbReference type="Rhea" id="RHEA:14965"/>
        <dbReference type="ChEBI" id="CHEBI:15377"/>
        <dbReference type="ChEBI" id="CHEBI:15378"/>
        <dbReference type="ChEBI" id="CHEBI:29067"/>
        <dbReference type="ChEBI" id="CHEBI:43474"/>
        <dbReference type="ChEBI" id="CHEBI:59918"/>
        <dbReference type="EC" id="3.6.1.7"/>
    </reaction>
</comment>
<protein>
    <recommendedName>
        <fullName evidence="2 5">Acylphosphatase</fullName>
        <ecNumber evidence="2 5">3.6.1.7</ecNumber>
    </recommendedName>
</protein>
<comment type="similarity">
    <text evidence="1 7">Belongs to the acylphosphatase family.</text>
</comment>
<dbReference type="AlphaFoldDB" id="A0A9P0PET7"/>
<dbReference type="PANTHER" id="PTHR10029">
    <property type="entry name" value="ACYLPHOSPHATASE"/>
    <property type="match status" value="1"/>
</dbReference>
<feature type="active site" evidence="5">
    <location>
        <position position="50"/>
    </location>
</feature>
<evidence type="ECO:0000256" key="3">
    <source>
        <dbReference type="ARBA" id="ARBA00022801"/>
    </source>
</evidence>
<dbReference type="GO" id="GO:0003998">
    <property type="term" value="F:acylphosphatase activity"/>
    <property type="evidence" value="ECO:0007669"/>
    <property type="project" value="UniProtKB-EC"/>
</dbReference>
<evidence type="ECO:0000313" key="10">
    <source>
        <dbReference type="EMBL" id="CAH1981174.1"/>
    </source>
</evidence>
<accession>A0A9P0PET7</accession>
<dbReference type="PROSITE" id="PS00151">
    <property type="entry name" value="ACYLPHOSPHATASE_2"/>
    <property type="match status" value="1"/>
</dbReference>
<feature type="domain" description="Acylphosphatase-like" evidence="9">
    <location>
        <begin position="35"/>
        <end position="125"/>
    </location>
</feature>
<evidence type="ECO:0000256" key="6">
    <source>
        <dbReference type="RuleBase" id="RU000553"/>
    </source>
</evidence>
<proteinExistence type="inferred from homology"/>
<dbReference type="PANTHER" id="PTHR10029:SF3">
    <property type="entry name" value="ACYLPHOSPHATASE-RELATED"/>
    <property type="match status" value="1"/>
</dbReference>
<gene>
    <name evidence="10" type="ORF">ACAOBT_LOCUS14345</name>
</gene>
<feature type="active site" evidence="5">
    <location>
        <position position="68"/>
    </location>
</feature>
<dbReference type="InterPro" id="IPR001792">
    <property type="entry name" value="Acylphosphatase-like_dom"/>
</dbReference>
<keyword evidence="8" id="KW-0732">Signal</keyword>
<organism evidence="10 11">
    <name type="scientific">Acanthoscelides obtectus</name>
    <name type="common">Bean weevil</name>
    <name type="synonym">Bruchus obtectus</name>
    <dbReference type="NCBI Taxonomy" id="200917"/>
    <lineage>
        <taxon>Eukaryota</taxon>
        <taxon>Metazoa</taxon>
        <taxon>Ecdysozoa</taxon>
        <taxon>Arthropoda</taxon>
        <taxon>Hexapoda</taxon>
        <taxon>Insecta</taxon>
        <taxon>Pterygota</taxon>
        <taxon>Neoptera</taxon>
        <taxon>Endopterygota</taxon>
        <taxon>Coleoptera</taxon>
        <taxon>Polyphaga</taxon>
        <taxon>Cucujiformia</taxon>
        <taxon>Chrysomeloidea</taxon>
        <taxon>Chrysomelidae</taxon>
        <taxon>Bruchinae</taxon>
        <taxon>Bruchini</taxon>
        <taxon>Acanthoscelides</taxon>
    </lineage>
</organism>
<sequence>MLLPFKLILPVFAVILLIYDVNNTSSMGSTKKLLSVNFEVFGRVQGVFFRKYTEKEANKLGLKGWCMNTSQGTVKGVIEGPSSKVDEMKYWLDKTGSPQSIIEKAVFTDEKDISKHTFNDFTIRR</sequence>
<dbReference type="EC" id="3.6.1.7" evidence="2 5"/>